<dbReference type="InterPro" id="IPR045079">
    <property type="entry name" value="Oxoprolinase-like"/>
</dbReference>
<dbReference type="AlphaFoldDB" id="A0A366WWF3"/>
<evidence type="ECO:0000259" key="1">
    <source>
        <dbReference type="Pfam" id="PF01968"/>
    </source>
</evidence>
<organism evidence="4 5">
    <name type="scientific">Phaeobacter gallaeciensis</name>
    <dbReference type="NCBI Taxonomy" id="60890"/>
    <lineage>
        <taxon>Bacteria</taxon>
        <taxon>Pseudomonadati</taxon>
        <taxon>Pseudomonadota</taxon>
        <taxon>Alphaproteobacteria</taxon>
        <taxon>Rhodobacterales</taxon>
        <taxon>Roseobacteraceae</taxon>
        <taxon>Phaeobacter</taxon>
    </lineage>
</organism>
<feature type="domain" description="Hydantoinase A/oxoprolinase" evidence="1">
    <location>
        <begin position="207"/>
        <end position="502"/>
    </location>
</feature>
<dbReference type="PANTHER" id="PTHR11365">
    <property type="entry name" value="5-OXOPROLINASE RELATED"/>
    <property type="match status" value="1"/>
</dbReference>
<dbReference type="EMBL" id="QOCE01000031">
    <property type="protein sequence ID" value="RBW54398.1"/>
    <property type="molecule type" value="Genomic_DNA"/>
</dbReference>
<sequence length="700" mass="74329">MTANDMLRLAIDIGGTFTDTVLVRGDEEILASTKTLTTHANPADGAMEGAARVMAQSGRSLDEISGFIHGTTLATNALIERRGAVVATITTEGFRDILEIAYERRYSQYDINLEKPDLLVPRERALTIRERMSAEGNVLIALDDSAINALLTDIDASGADAVAVCLIHSYANPEHERRLRDVLSAKRPNLTISISSDVSPEAREFDRLCTTIANAYIQPLMESYLDRFATRFAAEGVTCPILMMTAGGGMCTIQTAVRFPIRLVESGPAGGAILAARIAARSGLESVLSFDVGGTTAKLCLIDNARPQTSRQFEIARAARFIKGSGMPVRIPVIEMIEIGAGGGSIAGVDRLGRLTVGPKSAGSEPGPVAFDRGGTEPTVTDSDITLGYIVPETFAEGHISIDPTAAKLALTRVIGTPLDVDGTGAADGVSRIVDESMASAGRMHAVESGKDLGSRTMIAFGGNGPLHATRVARSAGVSRIVIPPNPGVGSAVGFLYAPVSFEIVRSRFSMLDSLDMNGINALFDDMISEAKDVVTQGAGDRTMQTRRSAFMRYNGQGHEIEIPLPNRPLASGDIQPLTKAFEAEYGKQFSRPVPGMQIEILNWSVQVATPNGEIPKVPETPKLSTLTPAETRPILCDVDGTKKEAAFIARDRLHPGQRIAGPALITEPQTTTLVSADFSAHVDSIGNLVLIQNQKGGAA</sequence>
<dbReference type="InterPro" id="IPR002821">
    <property type="entry name" value="Hydantoinase_A"/>
</dbReference>
<gene>
    <name evidence="4" type="ORF">DS909_11140</name>
</gene>
<proteinExistence type="predicted"/>
<dbReference type="Pfam" id="PF19278">
    <property type="entry name" value="Hydant_A_C"/>
    <property type="match status" value="1"/>
</dbReference>
<dbReference type="InterPro" id="IPR049517">
    <property type="entry name" value="ACX-like_C"/>
</dbReference>
<dbReference type="RefSeq" id="WP_113823533.1">
    <property type="nucleotide sequence ID" value="NZ_QOCE01000031.1"/>
</dbReference>
<dbReference type="InterPro" id="IPR043129">
    <property type="entry name" value="ATPase_NBD"/>
</dbReference>
<dbReference type="Pfam" id="PF05378">
    <property type="entry name" value="Hydant_A_N"/>
    <property type="match status" value="1"/>
</dbReference>
<dbReference type="GO" id="GO:0017168">
    <property type="term" value="F:5-oxoprolinase (ATP-hydrolyzing) activity"/>
    <property type="evidence" value="ECO:0007669"/>
    <property type="project" value="TreeGrafter"/>
</dbReference>
<name>A0A366WWF3_9RHOB</name>
<evidence type="ECO:0000313" key="5">
    <source>
        <dbReference type="Proteomes" id="UP000252706"/>
    </source>
</evidence>
<evidence type="ECO:0000259" key="3">
    <source>
        <dbReference type="Pfam" id="PF19278"/>
    </source>
</evidence>
<dbReference type="InterPro" id="IPR008040">
    <property type="entry name" value="Hydant_A_N"/>
</dbReference>
<dbReference type="Proteomes" id="UP000252706">
    <property type="component" value="Unassembled WGS sequence"/>
</dbReference>
<protein>
    <submittedName>
        <fullName evidence="4">Hydantoinase/oxoprolinase family protein</fullName>
    </submittedName>
</protein>
<dbReference type="GO" id="GO:0006749">
    <property type="term" value="P:glutathione metabolic process"/>
    <property type="evidence" value="ECO:0007669"/>
    <property type="project" value="TreeGrafter"/>
</dbReference>
<comment type="caution">
    <text evidence="4">The sequence shown here is derived from an EMBL/GenBank/DDBJ whole genome shotgun (WGS) entry which is preliminary data.</text>
</comment>
<feature type="domain" description="Acetophenone carboxylase-like C-terminal" evidence="3">
    <location>
        <begin position="524"/>
        <end position="685"/>
    </location>
</feature>
<dbReference type="OrthoDB" id="9759608at2"/>
<dbReference type="Pfam" id="PF01968">
    <property type="entry name" value="Hydantoinase_A"/>
    <property type="match status" value="1"/>
</dbReference>
<evidence type="ECO:0000313" key="4">
    <source>
        <dbReference type="EMBL" id="RBW54398.1"/>
    </source>
</evidence>
<dbReference type="SUPFAM" id="SSF53067">
    <property type="entry name" value="Actin-like ATPase domain"/>
    <property type="match status" value="1"/>
</dbReference>
<reference evidence="4 5" key="1">
    <citation type="submission" date="2018-07" db="EMBL/GenBank/DDBJ databases">
        <title>Modular assembly of carbohydrate-degrading microbial communities in the ocean.</title>
        <authorList>
            <person name="Enke T.N."/>
            <person name="Datta M.S."/>
            <person name="Schwartzman J.A."/>
            <person name="Cermak N."/>
            <person name="Schmitz D.A."/>
            <person name="Barrere J."/>
            <person name="Cordero O.X."/>
        </authorList>
    </citation>
    <scope>NUCLEOTIDE SEQUENCE [LARGE SCALE GENOMIC DNA]</scope>
    <source>
        <strain evidence="4 5">C3M10</strain>
    </source>
</reference>
<feature type="domain" description="Hydantoinase/oxoprolinase N-terminal" evidence="2">
    <location>
        <begin position="8"/>
        <end position="184"/>
    </location>
</feature>
<dbReference type="GO" id="GO:0005829">
    <property type="term" value="C:cytosol"/>
    <property type="evidence" value="ECO:0007669"/>
    <property type="project" value="TreeGrafter"/>
</dbReference>
<accession>A0A366WWF3</accession>
<evidence type="ECO:0000259" key="2">
    <source>
        <dbReference type="Pfam" id="PF05378"/>
    </source>
</evidence>
<dbReference type="PANTHER" id="PTHR11365:SF23">
    <property type="entry name" value="HYPOTHETICAL 5-OXOPROLINASE (EUROFUNG)-RELATED"/>
    <property type="match status" value="1"/>
</dbReference>
<dbReference type="Gene3D" id="3.30.420.40">
    <property type="match status" value="1"/>
</dbReference>